<sequence>MKALVIYGSRYGTAEEISERIIDILQKENVDVDLINSEKSQSVKVENYDLVVAGSGIKMGKWTKNTLNFLKKNRKELSNRKVALFVSCGAANQEKNRAEAQEKYLDNIAAKYLDTEPVAKGLFGSVYDPNADHGLLYKLIKGSIEKEMIKMGQDPTQKHDYRDWDYINQWTIDLIK</sequence>
<keyword evidence="3" id="KW-1185">Reference proteome</keyword>
<dbReference type="InterPro" id="IPR052200">
    <property type="entry name" value="Protoporphyrinogen_IX_DH"/>
</dbReference>
<dbReference type="PANTHER" id="PTHR38030:SF2">
    <property type="entry name" value="PROTOPORPHYRINOGEN IX DEHYDROGENASE [QUINONE]"/>
    <property type="match status" value="1"/>
</dbReference>
<dbReference type="OrthoDB" id="103611at2157"/>
<dbReference type="GO" id="GO:0070819">
    <property type="term" value="F:menaquinone-dependent protoporphyrinogen oxidase activity"/>
    <property type="evidence" value="ECO:0007669"/>
    <property type="project" value="TreeGrafter"/>
</dbReference>
<dbReference type="Pfam" id="PF12724">
    <property type="entry name" value="Flavodoxin_5"/>
    <property type="match status" value="1"/>
</dbReference>
<dbReference type="RefSeq" id="WP_013644429.1">
    <property type="nucleotide sequence ID" value="NC_015216.1"/>
</dbReference>
<dbReference type="InterPro" id="IPR029039">
    <property type="entry name" value="Flavoprotein-like_sf"/>
</dbReference>
<dbReference type="STRING" id="877455.Metbo_0827"/>
<name>F0TBC7_METLA</name>
<evidence type="ECO:0000259" key="1">
    <source>
        <dbReference type="PROSITE" id="PS50902"/>
    </source>
</evidence>
<dbReference type="GO" id="GO:0010181">
    <property type="term" value="F:FMN binding"/>
    <property type="evidence" value="ECO:0007669"/>
    <property type="project" value="InterPro"/>
</dbReference>
<accession>F0TBC7</accession>
<dbReference type="PROSITE" id="PS50902">
    <property type="entry name" value="FLAVODOXIN_LIKE"/>
    <property type="match status" value="1"/>
</dbReference>
<dbReference type="CDD" id="cd00133">
    <property type="entry name" value="PTS_IIB"/>
    <property type="match status" value="1"/>
</dbReference>
<feature type="domain" description="Flavodoxin-like" evidence="1">
    <location>
        <begin position="3"/>
        <end position="144"/>
    </location>
</feature>
<proteinExistence type="predicted"/>
<gene>
    <name evidence="2" type="ordered locus">Metbo_0827</name>
</gene>
<reference evidence="2 3" key="2">
    <citation type="journal article" date="2014" name="Int. J. Syst. Evol. Microbiol.">
        <title>Methanobacterium paludis sp. nov. and a novel strain of Methanobacterium lacus isolated from northern peatlands.</title>
        <authorList>
            <person name="Cadillo-Quiroz H."/>
            <person name="Brauer S.L."/>
            <person name="Goodson N."/>
            <person name="Yavitt J.B."/>
            <person name="Zinder S.H."/>
        </authorList>
    </citation>
    <scope>NUCLEOTIDE SEQUENCE [LARGE SCALE GENOMIC DNA]</scope>
    <source>
        <strain evidence="2 3">AL-21</strain>
    </source>
</reference>
<protein>
    <submittedName>
        <fullName evidence="2">Flavodoxin/nitric oxide synthase</fullName>
    </submittedName>
</protein>
<dbReference type="InterPro" id="IPR026816">
    <property type="entry name" value="Flavodoxin_dom"/>
</dbReference>
<dbReference type="Gene3D" id="3.40.50.360">
    <property type="match status" value="1"/>
</dbReference>
<dbReference type="GO" id="GO:0006783">
    <property type="term" value="P:heme biosynthetic process"/>
    <property type="evidence" value="ECO:0007669"/>
    <property type="project" value="TreeGrafter"/>
</dbReference>
<evidence type="ECO:0000313" key="3">
    <source>
        <dbReference type="Proteomes" id="UP000007490"/>
    </source>
</evidence>
<dbReference type="PANTHER" id="PTHR38030">
    <property type="entry name" value="PROTOPORPHYRINOGEN IX DEHYDROGENASE [MENAQUINONE]"/>
    <property type="match status" value="1"/>
</dbReference>
<dbReference type="EMBL" id="CP002551">
    <property type="protein sequence ID" value="ADZ09078.1"/>
    <property type="molecule type" value="Genomic_DNA"/>
</dbReference>
<dbReference type="InterPro" id="IPR008254">
    <property type="entry name" value="Flavodoxin/NO_synth"/>
</dbReference>
<organism evidence="2 3">
    <name type="scientific">Methanobacterium lacus (strain AL-21)</name>
    <dbReference type="NCBI Taxonomy" id="877455"/>
    <lineage>
        <taxon>Archaea</taxon>
        <taxon>Methanobacteriati</taxon>
        <taxon>Methanobacteriota</taxon>
        <taxon>Methanomada group</taxon>
        <taxon>Methanobacteria</taxon>
        <taxon>Methanobacteriales</taxon>
        <taxon>Methanobacteriaceae</taxon>
        <taxon>Methanobacterium</taxon>
    </lineage>
</organism>
<dbReference type="GeneID" id="10277276"/>
<dbReference type="HOGENOM" id="CLU_094839_1_0_2"/>
<dbReference type="AlphaFoldDB" id="F0TBC7"/>
<dbReference type="Proteomes" id="UP000007490">
    <property type="component" value="Chromosome"/>
</dbReference>
<dbReference type="SUPFAM" id="SSF52218">
    <property type="entry name" value="Flavoproteins"/>
    <property type="match status" value="1"/>
</dbReference>
<reference evidence="3" key="1">
    <citation type="submission" date="2011-02" db="EMBL/GenBank/DDBJ databases">
        <title>Complete sequence of Methanobacterium sp. AL-21.</title>
        <authorList>
            <consortium name="US DOE Joint Genome Institute"/>
            <person name="Lucas S."/>
            <person name="Copeland A."/>
            <person name="Lapidus A."/>
            <person name="Cheng J.-F."/>
            <person name="Goodwin L."/>
            <person name="Pitluck S."/>
            <person name="Chertkov O."/>
            <person name="Detter J.C."/>
            <person name="Han C."/>
            <person name="Tapia R."/>
            <person name="Land M."/>
            <person name="Hauser L."/>
            <person name="Kyrpides N."/>
            <person name="Ivanova N."/>
            <person name="Mikhailova N."/>
            <person name="Pagani I."/>
            <person name="Cadillo-Quiroz H."/>
            <person name="Imachi H."/>
            <person name="Zinder S."/>
            <person name="Liu W."/>
            <person name="Woyke T."/>
        </authorList>
    </citation>
    <scope>NUCLEOTIDE SEQUENCE [LARGE SCALE GENOMIC DNA]</scope>
    <source>
        <strain evidence="3">AL-21</strain>
    </source>
</reference>
<evidence type="ECO:0000313" key="2">
    <source>
        <dbReference type="EMBL" id="ADZ09078.1"/>
    </source>
</evidence>
<dbReference type="KEGG" id="mel:Metbo_0827"/>
<dbReference type="eggNOG" id="arCOG00524">
    <property type="taxonomic scope" value="Archaea"/>
</dbReference>